<comment type="catalytic activity">
    <reaction evidence="10">
        <text>L-threonyl-[protein] + ATP = O-phospho-L-threonyl-[protein] + ADP + H(+)</text>
        <dbReference type="Rhea" id="RHEA:46608"/>
        <dbReference type="Rhea" id="RHEA-COMP:11060"/>
        <dbReference type="Rhea" id="RHEA-COMP:11605"/>
        <dbReference type="ChEBI" id="CHEBI:15378"/>
        <dbReference type="ChEBI" id="CHEBI:30013"/>
        <dbReference type="ChEBI" id="CHEBI:30616"/>
        <dbReference type="ChEBI" id="CHEBI:61977"/>
        <dbReference type="ChEBI" id="CHEBI:456216"/>
        <dbReference type="EC" id="2.7.11.1"/>
    </reaction>
</comment>
<dbReference type="STRING" id="166423.A0A0M8ZW91"/>
<dbReference type="SMART" id="SM00133">
    <property type="entry name" value="S_TK_X"/>
    <property type="match status" value="1"/>
</dbReference>
<protein>
    <recommendedName>
        <fullName evidence="2">non-specific serine/threonine protein kinase</fullName>
        <ecNumber evidence="2">2.7.11.1</ecNumber>
    </recommendedName>
</protein>
<comment type="catalytic activity">
    <reaction evidence="11">
        <text>L-seryl-[protein] + ATP = O-phospho-L-seryl-[protein] + ADP + H(+)</text>
        <dbReference type="Rhea" id="RHEA:17989"/>
        <dbReference type="Rhea" id="RHEA-COMP:9863"/>
        <dbReference type="Rhea" id="RHEA-COMP:11604"/>
        <dbReference type="ChEBI" id="CHEBI:15378"/>
        <dbReference type="ChEBI" id="CHEBI:29999"/>
        <dbReference type="ChEBI" id="CHEBI:30616"/>
        <dbReference type="ChEBI" id="CHEBI:83421"/>
        <dbReference type="ChEBI" id="CHEBI:456216"/>
        <dbReference type="EC" id="2.7.11.1"/>
    </reaction>
</comment>
<dbReference type="Gene3D" id="3.30.200.20">
    <property type="entry name" value="Phosphorylase Kinase, domain 1"/>
    <property type="match status" value="1"/>
</dbReference>
<feature type="domain" description="Protein kinase" evidence="15">
    <location>
        <begin position="201"/>
        <end position="458"/>
    </location>
</feature>
<evidence type="ECO:0000256" key="2">
    <source>
        <dbReference type="ARBA" id="ARBA00012513"/>
    </source>
</evidence>
<keyword evidence="18" id="KW-1185">Reference proteome</keyword>
<dbReference type="GO" id="GO:0004674">
    <property type="term" value="F:protein serine/threonine kinase activity"/>
    <property type="evidence" value="ECO:0007669"/>
    <property type="project" value="UniProtKB-KW"/>
</dbReference>
<dbReference type="SMART" id="SM00220">
    <property type="entry name" value="S_TKc"/>
    <property type="match status" value="1"/>
</dbReference>
<evidence type="ECO:0000256" key="4">
    <source>
        <dbReference type="ARBA" id="ARBA00022527"/>
    </source>
</evidence>
<dbReference type="PANTHER" id="PTHR24351">
    <property type="entry name" value="RIBOSOMAL PROTEIN S6 KINASE"/>
    <property type="match status" value="1"/>
</dbReference>
<dbReference type="PROSITE" id="PS00108">
    <property type="entry name" value="PROTEIN_KINASE_ST"/>
    <property type="match status" value="1"/>
</dbReference>
<evidence type="ECO:0000256" key="8">
    <source>
        <dbReference type="ARBA" id="ARBA00022777"/>
    </source>
</evidence>
<accession>A0A0M8ZW91</accession>
<evidence type="ECO:0000256" key="9">
    <source>
        <dbReference type="ARBA" id="ARBA00022840"/>
    </source>
</evidence>
<proteinExistence type="inferred from homology"/>
<dbReference type="Pfam" id="PF00169">
    <property type="entry name" value="PH"/>
    <property type="match status" value="1"/>
</dbReference>
<dbReference type="GO" id="GO:0106310">
    <property type="term" value="F:protein serine kinase activity"/>
    <property type="evidence" value="ECO:0007669"/>
    <property type="project" value="RHEA"/>
</dbReference>
<reference evidence="17 18" key="1">
    <citation type="submission" date="2015-07" db="EMBL/GenBank/DDBJ databases">
        <title>The genome of Melipona quadrifasciata.</title>
        <authorList>
            <person name="Pan H."/>
            <person name="Kapheim K."/>
        </authorList>
    </citation>
    <scope>NUCLEOTIDE SEQUENCE [LARGE SCALE GENOMIC DNA]</scope>
    <source>
        <strain evidence="17">0111107301</strain>
        <tissue evidence="17">Whole body</tissue>
    </source>
</reference>
<evidence type="ECO:0000256" key="10">
    <source>
        <dbReference type="ARBA" id="ARBA00047899"/>
    </source>
</evidence>
<dbReference type="InterPro" id="IPR011009">
    <property type="entry name" value="Kinase-like_dom_sf"/>
</dbReference>
<dbReference type="SMART" id="SM00233">
    <property type="entry name" value="PH"/>
    <property type="match status" value="1"/>
</dbReference>
<gene>
    <name evidence="17" type="ORF">WN51_01499</name>
</gene>
<evidence type="ECO:0000256" key="1">
    <source>
        <dbReference type="ARBA" id="ARBA00006935"/>
    </source>
</evidence>
<dbReference type="FunFam" id="2.30.29.30:FF:000404">
    <property type="entry name" value="Non-specific serine/threonine protein kinase"/>
    <property type="match status" value="1"/>
</dbReference>
<dbReference type="EC" id="2.7.11.1" evidence="2"/>
<dbReference type="Gene3D" id="1.10.510.10">
    <property type="entry name" value="Transferase(Phosphotransferase) domain 1"/>
    <property type="match status" value="1"/>
</dbReference>
<feature type="binding site" evidence="12">
    <location>
        <position position="240"/>
    </location>
    <ligand>
        <name>ATP</name>
        <dbReference type="ChEBI" id="CHEBI:30616"/>
    </ligand>
</feature>
<dbReference type="GO" id="GO:0008286">
    <property type="term" value="P:insulin receptor signaling pathway"/>
    <property type="evidence" value="ECO:0007669"/>
    <property type="project" value="UniProtKB-ARBA"/>
</dbReference>
<evidence type="ECO:0000256" key="3">
    <source>
        <dbReference type="ARBA" id="ARBA00022473"/>
    </source>
</evidence>
<dbReference type="PROSITE" id="PS51285">
    <property type="entry name" value="AGC_KINASE_CTER"/>
    <property type="match status" value="1"/>
</dbReference>
<keyword evidence="5" id="KW-0597">Phosphoprotein</keyword>
<dbReference type="InterPro" id="IPR000961">
    <property type="entry name" value="AGC-kinase_C"/>
</dbReference>
<dbReference type="InterPro" id="IPR017892">
    <property type="entry name" value="Pkinase_C"/>
</dbReference>
<dbReference type="Pfam" id="PF00069">
    <property type="entry name" value="Pkinase"/>
    <property type="match status" value="1"/>
</dbReference>
<evidence type="ECO:0000259" key="15">
    <source>
        <dbReference type="PROSITE" id="PS50011"/>
    </source>
</evidence>
<dbReference type="InterPro" id="IPR008271">
    <property type="entry name" value="Ser/Thr_kinase_AS"/>
</dbReference>
<organism evidence="17 18">
    <name type="scientific">Melipona quadrifasciata</name>
    <dbReference type="NCBI Taxonomy" id="166423"/>
    <lineage>
        <taxon>Eukaryota</taxon>
        <taxon>Metazoa</taxon>
        <taxon>Ecdysozoa</taxon>
        <taxon>Arthropoda</taxon>
        <taxon>Hexapoda</taxon>
        <taxon>Insecta</taxon>
        <taxon>Pterygota</taxon>
        <taxon>Neoptera</taxon>
        <taxon>Endopterygota</taxon>
        <taxon>Hymenoptera</taxon>
        <taxon>Apocrita</taxon>
        <taxon>Aculeata</taxon>
        <taxon>Apoidea</taxon>
        <taxon>Anthophila</taxon>
        <taxon>Apidae</taxon>
        <taxon>Melipona</taxon>
    </lineage>
</organism>
<evidence type="ECO:0000256" key="7">
    <source>
        <dbReference type="ARBA" id="ARBA00022741"/>
    </source>
</evidence>
<evidence type="ECO:0000256" key="11">
    <source>
        <dbReference type="ARBA" id="ARBA00048679"/>
    </source>
</evidence>
<dbReference type="GO" id="GO:0005524">
    <property type="term" value="F:ATP binding"/>
    <property type="evidence" value="ECO:0007669"/>
    <property type="project" value="UniProtKB-UniRule"/>
</dbReference>
<dbReference type="SUPFAM" id="SSF56112">
    <property type="entry name" value="Protein kinase-like (PK-like)"/>
    <property type="match status" value="1"/>
</dbReference>
<keyword evidence="6" id="KW-0808">Transferase</keyword>
<dbReference type="InterPro" id="IPR011993">
    <property type="entry name" value="PH-like_dom_sf"/>
</dbReference>
<keyword evidence="7 12" id="KW-0547">Nucleotide-binding</keyword>
<evidence type="ECO:0000256" key="5">
    <source>
        <dbReference type="ARBA" id="ARBA00022553"/>
    </source>
</evidence>
<evidence type="ECO:0000256" key="13">
    <source>
        <dbReference type="SAM" id="MobiDB-lite"/>
    </source>
</evidence>
<dbReference type="PROSITE" id="PS50011">
    <property type="entry name" value="PROTEIN_KINASE_DOM"/>
    <property type="match status" value="1"/>
</dbReference>
<dbReference type="AlphaFoldDB" id="A0A0M8ZW91"/>
<dbReference type="EMBL" id="KQ435821">
    <property type="protein sequence ID" value="KOX72400.1"/>
    <property type="molecule type" value="Genomic_DNA"/>
</dbReference>
<keyword evidence="3" id="KW-0217">Developmental protein</keyword>
<keyword evidence="9 12" id="KW-0067">ATP-binding</keyword>
<evidence type="ECO:0000259" key="16">
    <source>
        <dbReference type="PROSITE" id="PS51285"/>
    </source>
</evidence>
<dbReference type="SUPFAM" id="SSF50729">
    <property type="entry name" value="PH domain-like"/>
    <property type="match status" value="1"/>
</dbReference>
<evidence type="ECO:0000256" key="12">
    <source>
        <dbReference type="PROSITE-ProRule" id="PRU10141"/>
    </source>
</evidence>
<dbReference type="InterPro" id="IPR000719">
    <property type="entry name" value="Prot_kinase_dom"/>
</dbReference>
<feature type="domain" description="PH" evidence="14">
    <location>
        <begin position="17"/>
        <end position="121"/>
    </location>
</feature>
<evidence type="ECO:0000256" key="6">
    <source>
        <dbReference type="ARBA" id="ARBA00022679"/>
    </source>
</evidence>
<keyword evidence="8 17" id="KW-0418">Kinase</keyword>
<dbReference type="Proteomes" id="UP000053105">
    <property type="component" value="Unassembled WGS sequence"/>
</dbReference>
<dbReference type="InterPro" id="IPR001849">
    <property type="entry name" value="PH_domain"/>
</dbReference>
<dbReference type="Gene3D" id="2.30.29.30">
    <property type="entry name" value="Pleckstrin-homology domain (PH domain)/Phosphotyrosine-binding domain (PTB)"/>
    <property type="match status" value="1"/>
</dbReference>
<dbReference type="InterPro" id="IPR039026">
    <property type="entry name" value="PH_PKB"/>
</dbReference>
<dbReference type="OrthoDB" id="63267at2759"/>
<dbReference type="Pfam" id="PF00433">
    <property type="entry name" value="Pkinase_C"/>
    <property type="match status" value="1"/>
</dbReference>
<evidence type="ECO:0000259" key="14">
    <source>
        <dbReference type="PROSITE" id="PS50003"/>
    </source>
</evidence>
<sequence length="544" mass="60843">MGDAAMNVAASGGGGQRVVKEGWLQKRGEHIKNWRSRYFVLRDDGTLVGFKAKPDQQMAAAAQPLNNFTVRGCQIMSVDRPKPYTFVIRGLQWAAVIERTFHVETEQEREDWVAAIRYVAARLASEKHSQQQPTQMQHSSSSEDVDMESSGGGRSDSCGSVGVVSSDADGGSIDELSAKFSVQGTSSSKSTGKKKVTLENFEFLKVLGKGTFGKVILCREKATGHLYAIKILRKEVIIRKDEVAHTLTENRVLRTTNHPFLISLKYSFQTADRLCFVMEYVNGGELFFHLRRSRVFGEDRTRFYGAEIISALGYLHSQGIIYRDLKLENLLLDKDGHIKIADFGLCKEDITYGRTTKTFCGTPEYLAPEVLEDNDYGRAVDWWGVGVVMYEMICGRLPFYNKDHEKLFTLIVMEEVRFPRTISNEAKDMLGGLLIKDPSKRLGGGPNDAKEIMDHAFFSSIDWSDLVQKKIPPPFKPQVTSDTDTRYFDSEFTGESVELTPPDQGFLGSGAGLNSIAEEQEHFPQFSYQESHSAATSSIVSINH</sequence>
<feature type="domain" description="AGC-kinase C-terminal" evidence="16">
    <location>
        <begin position="459"/>
        <end position="538"/>
    </location>
</feature>
<dbReference type="PROSITE" id="PS50003">
    <property type="entry name" value="PH_DOMAIN"/>
    <property type="match status" value="1"/>
</dbReference>
<evidence type="ECO:0000313" key="17">
    <source>
        <dbReference type="EMBL" id="KOX72400.1"/>
    </source>
</evidence>
<name>A0A0M8ZW91_9HYME</name>
<dbReference type="InterPro" id="IPR017441">
    <property type="entry name" value="Protein_kinase_ATP_BS"/>
</dbReference>
<dbReference type="GO" id="GO:0008582">
    <property type="term" value="P:regulation of synaptic assembly at neuromuscular junction"/>
    <property type="evidence" value="ECO:0007669"/>
    <property type="project" value="UniProtKB-ARBA"/>
</dbReference>
<evidence type="ECO:0000313" key="18">
    <source>
        <dbReference type="Proteomes" id="UP000053105"/>
    </source>
</evidence>
<dbReference type="CDD" id="cd01241">
    <property type="entry name" value="PH_PKB"/>
    <property type="match status" value="1"/>
</dbReference>
<dbReference type="FunFam" id="1.10.510.10:FF:000033">
    <property type="entry name" value="Non-specific serine/threonine protein kinase"/>
    <property type="match status" value="1"/>
</dbReference>
<comment type="similarity">
    <text evidence="1">Belongs to the protein kinase superfamily. AGC Ser/Thr protein kinase family. RAC subfamily.</text>
</comment>
<keyword evidence="4" id="KW-0723">Serine/threonine-protein kinase</keyword>
<dbReference type="FunFam" id="3.30.200.20:FF:001053">
    <property type="entry name" value="Non-specific serine/threonine protein kinase"/>
    <property type="match status" value="1"/>
</dbReference>
<feature type="region of interest" description="Disordered" evidence="13">
    <location>
        <begin position="126"/>
        <end position="161"/>
    </location>
</feature>
<dbReference type="PROSITE" id="PS00107">
    <property type="entry name" value="PROTEIN_KINASE_ATP"/>
    <property type="match status" value="1"/>
</dbReference>
<dbReference type="CDD" id="cd05571">
    <property type="entry name" value="STKc_PKB"/>
    <property type="match status" value="1"/>
</dbReference>